<keyword evidence="4" id="KW-0479">Metal-binding</keyword>
<feature type="transmembrane region" description="Helical" evidence="8">
    <location>
        <begin position="119"/>
        <end position="139"/>
    </location>
</feature>
<dbReference type="InterPro" id="IPR000701">
    <property type="entry name" value="SuccDH_FuR_B_TM-su"/>
</dbReference>
<evidence type="ECO:0000256" key="1">
    <source>
        <dbReference type="ARBA" id="ARBA00004370"/>
    </source>
</evidence>
<comment type="subcellular location">
    <subcellularLocation>
        <location evidence="1">Membrane</location>
    </subcellularLocation>
</comment>
<dbReference type="Pfam" id="PF01127">
    <property type="entry name" value="Sdh_cyt"/>
    <property type="match status" value="1"/>
</dbReference>
<accession>A0ABV5G5Q1</accession>
<dbReference type="Proteomes" id="UP001589575">
    <property type="component" value="Unassembled WGS sequence"/>
</dbReference>
<evidence type="ECO:0000256" key="2">
    <source>
        <dbReference type="ARBA" id="ARBA00022617"/>
    </source>
</evidence>
<comment type="caution">
    <text evidence="9">The sequence shown here is derived from an EMBL/GenBank/DDBJ whole genome shotgun (WGS) entry which is preliminary data.</text>
</comment>
<keyword evidence="5 8" id="KW-1133">Transmembrane helix</keyword>
<feature type="transmembrane region" description="Helical" evidence="8">
    <location>
        <begin position="80"/>
        <end position="98"/>
    </location>
</feature>
<dbReference type="EMBL" id="JBHMFI010000004">
    <property type="protein sequence ID" value="MFB9074970.1"/>
    <property type="molecule type" value="Genomic_DNA"/>
</dbReference>
<evidence type="ECO:0000256" key="4">
    <source>
        <dbReference type="ARBA" id="ARBA00022723"/>
    </source>
</evidence>
<evidence type="ECO:0000256" key="8">
    <source>
        <dbReference type="SAM" id="Phobius"/>
    </source>
</evidence>
<dbReference type="EMBL" id="JBHMFI010000002">
    <property type="protein sequence ID" value="MFB9074276.1"/>
    <property type="molecule type" value="Genomic_DNA"/>
</dbReference>
<evidence type="ECO:0000256" key="6">
    <source>
        <dbReference type="ARBA" id="ARBA00023004"/>
    </source>
</evidence>
<evidence type="ECO:0000313" key="12">
    <source>
        <dbReference type="Proteomes" id="UP001589575"/>
    </source>
</evidence>
<keyword evidence="6" id="KW-0408">Iron</keyword>
<dbReference type="Gene3D" id="1.20.1300.10">
    <property type="entry name" value="Fumarate reductase/succinate dehydrogenase, transmembrane subunit"/>
    <property type="match status" value="1"/>
</dbReference>
<organism evidence="9 12">
    <name type="scientific">Citricoccus parietis</name>
    <dbReference type="NCBI Taxonomy" id="592307"/>
    <lineage>
        <taxon>Bacteria</taxon>
        <taxon>Bacillati</taxon>
        <taxon>Actinomycetota</taxon>
        <taxon>Actinomycetes</taxon>
        <taxon>Micrococcales</taxon>
        <taxon>Micrococcaceae</taxon>
        <taxon>Citricoccus</taxon>
    </lineage>
</organism>
<dbReference type="InterPro" id="IPR034804">
    <property type="entry name" value="SQR/QFR_C/D"/>
</dbReference>
<feature type="transmembrane region" description="Helical" evidence="8">
    <location>
        <begin position="33"/>
        <end position="60"/>
    </location>
</feature>
<name>A0ABV5G5Q1_9MICC</name>
<proteinExistence type="predicted"/>
<evidence type="ECO:0000313" key="11">
    <source>
        <dbReference type="EMBL" id="MFB9074970.1"/>
    </source>
</evidence>
<reference evidence="9 12" key="1">
    <citation type="submission" date="2024-09" db="EMBL/GenBank/DDBJ databases">
        <authorList>
            <person name="Sun Q."/>
            <person name="Mori K."/>
        </authorList>
    </citation>
    <scope>NUCLEOTIDE SEQUENCE [LARGE SCALE GENOMIC DNA]</scope>
    <source>
        <strain evidence="9 12">CCM 7609</strain>
    </source>
</reference>
<gene>
    <name evidence="9" type="ORF">ACFFX0_25000</name>
    <name evidence="10" type="ORF">ACFFX0_28295</name>
    <name evidence="11" type="ORF">ACFFX0_28795</name>
</gene>
<protein>
    <submittedName>
        <fullName evidence="9">Succinate dehydrogenase hydrophobic membrane anchor subunit</fullName>
    </submittedName>
</protein>
<dbReference type="EMBL" id="JBHMFI010000003">
    <property type="protein sequence ID" value="MFB9074876.1"/>
    <property type="molecule type" value="Genomic_DNA"/>
</dbReference>
<evidence type="ECO:0000256" key="7">
    <source>
        <dbReference type="ARBA" id="ARBA00023136"/>
    </source>
</evidence>
<evidence type="ECO:0000256" key="5">
    <source>
        <dbReference type="ARBA" id="ARBA00022989"/>
    </source>
</evidence>
<dbReference type="SUPFAM" id="SSF81343">
    <property type="entry name" value="Fumarate reductase respiratory complex transmembrane subunits"/>
    <property type="match status" value="1"/>
</dbReference>
<dbReference type="CDD" id="cd03500">
    <property type="entry name" value="SQR_TypeA_SdhD_like"/>
    <property type="match status" value="1"/>
</dbReference>
<keyword evidence="12" id="KW-1185">Reference proteome</keyword>
<dbReference type="RefSeq" id="WP_313817659.1">
    <property type="nucleotide sequence ID" value="NZ_JBHLWH010000021.1"/>
</dbReference>
<keyword evidence="2" id="KW-0349">Heme</keyword>
<evidence type="ECO:0000313" key="10">
    <source>
        <dbReference type="EMBL" id="MFB9074876.1"/>
    </source>
</evidence>
<keyword evidence="3 8" id="KW-0812">Transmembrane</keyword>
<sequence length="161" mass="17930">MSATVESTIAAPRTGRIDPKYTRDKAKSGNFEMLAWLFMRLSGVVLVVLIFVHLFSNLMVGDGINGLDFGFVAGKWADPFWQFWDLALLWLAMLHGTNGVRTIINDYAERDGVRFWLKMVLYAATTVIIVLGTLVIFTFEPCLVGADGMLLESTPAFCETL</sequence>
<evidence type="ECO:0000256" key="3">
    <source>
        <dbReference type="ARBA" id="ARBA00022692"/>
    </source>
</evidence>
<evidence type="ECO:0000313" key="9">
    <source>
        <dbReference type="EMBL" id="MFB9074276.1"/>
    </source>
</evidence>
<keyword evidence="7 8" id="KW-0472">Membrane</keyword>